<dbReference type="AlphaFoldDB" id="A0A4C1UM29"/>
<name>A0A4C1UM29_EUMVA</name>
<comment type="caution">
    <text evidence="1">The sequence shown here is derived from an EMBL/GenBank/DDBJ whole genome shotgun (WGS) entry which is preliminary data.</text>
</comment>
<dbReference type="EMBL" id="BGZK01000195">
    <property type="protein sequence ID" value="GBP27523.1"/>
    <property type="molecule type" value="Genomic_DNA"/>
</dbReference>
<dbReference type="Proteomes" id="UP000299102">
    <property type="component" value="Unassembled WGS sequence"/>
</dbReference>
<evidence type="ECO:0000313" key="2">
    <source>
        <dbReference type="Proteomes" id="UP000299102"/>
    </source>
</evidence>
<proteinExistence type="predicted"/>
<organism evidence="1 2">
    <name type="scientific">Eumeta variegata</name>
    <name type="common">Bagworm moth</name>
    <name type="synonym">Eumeta japonica</name>
    <dbReference type="NCBI Taxonomy" id="151549"/>
    <lineage>
        <taxon>Eukaryota</taxon>
        <taxon>Metazoa</taxon>
        <taxon>Ecdysozoa</taxon>
        <taxon>Arthropoda</taxon>
        <taxon>Hexapoda</taxon>
        <taxon>Insecta</taxon>
        <taxon>Pterygota</taxon>
        <taxon>Neoptera</taxon>
        <taxon>Endopterygota</taxon>
        <taxon>Lepidoptera</taxon>
        <taxon>Glossata</taxon>
        <taxon>Ditrysia</taxon>
        <taxon>Tineoidea</taxon>
        <taxon>Psychidae</taxon>
        <taxon>Oiketicinae</taxon>
        <taxon>Eumeta</taxon>
    </lineage>
</organism>
<keyword evidence="2" id="KW-1185">Reference proteome</keyword>
<evidence type="ECO:0000313" key="1">
    <source>
        <dbReference type="EMBL" id="GBP27523.1"/>
    </source>
</evidence>
<sequence length="128" mass="14150">MEYLMKEDRADGIVKEEVGHRNSHSLDEIIQRKLLLLAHMLLECGVLPAELIHFCTPAKLATKSPLNKKAGDIGPRTGSTEHVSADLEGRSLSLYAARLINISPALLRRRVDTLFARPAIISGEALRE</sequence>
<accession>A0A4C1UM29</accession>
<reference evidence="1 2" key="1">
    <citation type="journal article" date="2019" name="Commun. Biol.">
        <title>The bagworm genome reveals a unique fibroin gene that provides high tensile strength.</title>
        <authorList>
            <person name="Kono N."/>
            <person name="Nakamura H."/>
            <person name="Ohtoshi R."/>
            <person name="Tomita M."/>
            <person name="Numata K."/>
            <person name="Arakawa K."/>
        </authorList>
    </citation>
    <scope>NUCLEOTIDE SEQUENCE [LARGE SCALE GENOMIC DNA]</scope>
</reference>
<gene>
    <name evidence="1" type="ORF">EVAR_18716_1</name>
</gene>
<protein>
    <submittedName>
        <fullName evidence="1">Uncharacterized protein</fullName>
    </submittedName>
</protein>